<dbReference type="EMBL" id="VIWT01000004">
    <property type="protein sequence ID" value="TWF82587.1"/>
    <property type="molecule type" value="Genomic_DNA"/>
</dbReference>
<dbReference type="RefSeq" id="WP_145909884.1">
    <property type="nucleotide sequence ID" value="NZ_BAAAMZ010000002.1"/>
</dbReference>
<evidence type="ECO:0000256" key="1">
    <source>
        <dbReference type="ARBA" id="ARBA00004651"/>
    </source>
</evidence>
<dbReference type="Gene3D" id="1.20.1720.10">
    <property type="entry name" value="Multidrug resistance protein D"/>
    <property type="match status" value="1"/>
</dbReference>
<dbReference type="InterPro" id="IPR036259">
    <property type="entry name" value="MFS_trans_sf"/>
</dbReference>
<dbReference type="Gene3D" id="1.20.1250.20">
    <property type="entry name" value="MFS general substrate transporter like domains"/>
    <property type="match status" value="1"/>
</dbReference>
<evidence type="ECO:0000256" key="5">
    <source>
        <dbReference type="ARBA" id="ARBA00022692"/>
    </source>
</evidence>
<feature type="transmembrane region" description="Helical" evidence="9">
    <location>
        <begin position="330"/>
        <end position="350"/>
    </location>
</feature>
<keyword evidence="8" id="KW-0046">Antibiotic resistance</keyword>
<dbReference type="GO" id="GO:0046677">
    <property type="term" value="P:response to antibiotic"/>
    <property type="evidence" value="ECO:0007669"/>
    <property type="project" value="UniProtKB-KW"/>
</dbReference>
<feature type="transmembrane region" description="Helical" evidence="9">
    <location>
        <begin position="77"/>
        <end position="94"/>
    </location>
</feature>
<dbReference type="PANTHER" id="PTHR42718">
    <property type="entry name" value="MAJOR FACILITATOR SUPERFAMILY MULTIDRUG TRANSPORTER MFSC"/>
    <property type="match status" value="1"/>
</dbReference>
<proteinExistence type="inferred from homology"/>
<feature type="transmembrane region" description="Helical" evidence="9">
    <location>
        <begin position="196"/>
        <end position="214"/>
    </location>
</feature>
<feature type="transmembrane region" description="Helical" evidence="9">
    <location>
        <begin position="226"/>
        <end position="244"/>
    </location>
</feature>
<dbReference type="SUPFAM" id="SSF103473">
    <property type="entry name" value="MFS general substrate transporter"/>
    <property type="match status" value="2"/>
</dbReference>
<name>A0A561T649_9ACTN</name>
<feature type="transmembrane region" description="Helical" evidence="9">
    <location>
        <begin position="296"/>
        <end position="318"/>
    </location>
</feature>
<evidence type="ECO:0000256" key="9">
    <source>
        <dbReference type="SAM" id="Phobius"/>
    </source>
</evidence>
<evidence type="ECO:0000256" key="7">
    <source>
        <dbReference type="ARBA" id="ARBA00023136"/>
    </source>
</evidence>
<feature type="transmembrane region" description="Helical" evidence="9">
    <location>
        <begin position="141"/>
        <end position="159"/>
    </location>
</feature>
<dbReference type="Pfam" id="PF07690">
    <property type="entry name" value="MFS_1"/>
    <property type="match status" value="1"/>
</dbReference>
<accession>A0A561T649</accession>
<evidence type="ECO:0000256" key="2">
    <source>
        <dbReference type="ARBA" id="ARBA00008537"/>
    </source>
</evidence>
<dbReference type="PANTHER" id="PTHR42718:SF9">
    <property type="entry name" value="MAJOR FACILITATOR SUPERFAMILY MULTIDRUG TRANSPORTER MFSC"/>
    <property type="match status" value="1"/>
</dbReference>
<keyword evidence="12" id="KW-1185">Reference proteome</keyword>
<feature type="transmembrane region" description="Helical" evidence="9">
    <location>
        <begin position="265"/>
        <end position="290"/>
    </location>
</feature>
<evidence type="ECO:0000313" key="11">
    <source>
        <dbReference type="EMBL" id="TWF82587.1"/>
    </source>
</evidence>
<feature type="domain" description="Major facilitator superfamily (MFS) profile" evidence="10">
    <location>
        <begin position="11"/>
        <end position="456"/>
    </location>
</feature>
<dbReference type="PRINTS" id="PR01036">
    <property type="entry name" value="TCRTETB"/>
</dbReference>
<feature type="transmembrane region" description="Helical" evidence="9">
    <location>
        <begin position="428"/>
        <end position="451"/>
    </location>
</feature>
<feature type="transmembrane region" description="Helical" evidence="9">
    <location>
        <begin position="44"/>
        <end position="65"/>
    </location>
</feature>
<keyword evidence="3" id="KW-0813">Transport</keyword>
<dbReference type="AlphaFoldDB" id="A0A561T649"/>
<evidence type="ECO:0000256" key="6">
    <source>
        <dbReference type="ARBA" id="ARBA00022989"/>
    </source>
</evidence>
<gene>
    <name evidence="11" type="ORF">FHX73_1469</name>
</gene>
<comment type="caution">
    <text evidence="11">The sequence shown here is derived from an EMBL/GenBank/DDBJ whole genome shotgun (WGS) entry which is preliminary data.</text>
</comment>
<evidence type="ECO:0000256" key="8">
    <source>
        <dbReference type="ARBA" id="ARBA00023251"/>
    </source>
</evidence>
<evidence type="ECO:0000313" key="12">
    <source>
        <dbReference type="Proteomes" id="UP000317940"/>
    </source>
</evidence>
<evidence type="ECO:0000256" key="4">
    <source>
        <dbReference type="ARBA" id="ARBA00022475"/>
    </source>
</evidence>
<dbReference type="GO" id="GO:0022857">
    <property type="term" value="F:transmembrane transporter activity"/>
    <property type="evidence" value="ECO:0007669"/>
    <property type="project" value="InterPro"/>
</dbReference>
<sequence>MSRLKGHPWAVLVVLSLGLFMTQLDILVISIAVPDLVSGLHTSLGAVVWALNAYVLVMAVLVVVCGRLGDLRGQRRVFVAGVALFTVASLLGGLSRNAPELIAARAVQGLGAALLSPPTLAILVSVFPADRRGSALGIRGAVAGAAAVSAPVLGGLLISALNWRWVFFINVPVGIAVLAGAFLIIPRIEPVRAARLDLLGTLLVAVALTAFTFAVSEGQHYHWNGWVWALLGVAAVFFAAFVRQQRGVQDRQPLVPFALFRDRNFAVMNAASVAVTIGVLGCVLVLSVFFQDVAHFGALKTGLIIAPASAVSMVLSPLAGRLADWMDGRILLIAGFLLTAAGVLWSALVIGPAAPWAAFLAPMVVIGLGNAFMVTPIGALAFHEVTTDMAGAAAGVMSSLQQVGSVVGTAMVGALLQNRLAAAGTPQSAVQTTLALPIAVVVLGALVCLAARPPRAAAGPPATEAAELVEQ</sequence>
<dbReference type="InterPro" id="IPR004638">
    <property type="entry name" value="EmrB-like"/>
</dbReference>
<keyword evidence="6 9" id="KW-1133">Transmembrane helix</keyword>
<comment type="similarity">
    <text evidence="2">Belongs to the major facilitator superfamily. EmrB family.</text>
</comment>
<feature type="transmembrane region" description="Helical" evidence="9">
    <location>
        <begin position="9"/>
        <end position="32"/>
    </location>
</feature>
<dbReference type="PROSITE" id="PS50850">
    <property type="entry name" value="MFS"/>
    <property type="match status" value="1"/>
</dbReference>
<reference evidence="11 12" key="1">
    <citation type="submission" date="2019-06" db="EMBL/GenBank/DDBJ databases">
        <title>Sequencing the genomes of 1000 actinobacteria strains.</title>
        <authorList>
            <person name="Klenk H.-P."/>
        </authorList>
    </citation>
    <scope>NUCLEOTIDE SEQUENCE [LARGE SCALE GENOMIC DNA]</scope>
    <source>
        <strain evidence="11 12">DSM 44826</strain>
    </source>
</reference>
<dbReference type="InterPro" id="IPR020846">
    <property type="entry name" value="MFS_dom"/>
</dbReference>
<feature type="transmembrane region" description="Helical" evidence="9">
    <location>
        <begin position="356"/>
        <end position="382"/>
    </location>
</feature>
<organism evidence="11 12">
    <name type="scientific">Kitasatospora viridis</name>
    <dbReference type="NCBI Taxonomy" id="281105"/>
    <lineage>
        <taxon>Bacteria</taxon>
        <taxon>Bacillati</taxon>
        <taxon>Actinomycetota</taxon>
        <taxon>Actinomycetes</taxon>
        <taxon>Kitasatosporales</taxon>
        <taxon>Streptomycetaceae</taxon>
        <taxon>Kitasatospora</taxon>
    </lineage>
</organism>
<dbReference type="NCBIfam" id="TIGR00711">
    <property type="entry name" value="efflux_EmrB"/>
    <property type="match status" value="1"/>
</dbReference>
<dbReference type="InterPro" id="IPR011701">
    <property type="entry name" value="MFS"/>
</dbReference>
<feature type="transmembrane region" description="Helical" evidence="9">
    <location>
        <begin position="165"/>
        <end position="184"/>
    </location>
</feature>
<feature type="transmembrane region" description="Helical" evidence="9">
    <location>
        <begin position="394"/>
        <end position="416"/>
    </location>
</feature>
<keyword evidence="5 9" id="KW-0812">Transmembrane</keyword>
<evidence type="ECO:0000259" key="10">
    <source>
        <dbReference type="PROSITE" id="PS50850"/>
    </source>
</evidence>
<evidence type="ECO:0000256" key="3">
    <source>
        <dbReference type="ARBA" id="ARBA00022448"/>
    </source>
</evidence>
<protein>
    <submittedName>
        <fullName evidence="11">EmrB/QacA subfamily drug resistance transporter</fullName>
    </submittedName>
</protein>
<keyword evidence="7 9" id="KW-0472">Membrane</keyword>
<dbReference type="Proteomes" id="UP000317940">
    <property type="component" value="Unassembled WGS sequence"/>
</dbReference>
<dbReference type="OrthoDB" id="7375466at2"/>
<keyword evidence="4" id="KW-1003">Cell membrane</keyword>
<comment type="subcellular location">
    <subcellularLocation>
        <location evidence="1">Cell membrane</location>
        <topology evidence="1">Multi-pass membrane protein</topology>
    </subcellularLocation>
</comment>
<dbReference type="GO" id="GO:0005886">
    <property type="term" value="C:plasma membrane"/>
    <property type="evidence" value="ECO:0007669"/>
    <property type="project" value="UniProtKB-SubCell"/>
</dbReference>
<feature type="transmembrane region" description="Helical" evidence="9">
    <location>
        <begin position="106"/>
        <end position="129"/>
    </location>
</feature>